<feature type="compositionally biased region" description="Low complexity" evidence="6">
    <location>
        <begin position="820"/>
        <end position="842"/>
    </location>
</feature>
<feature type="compositionally biased region" description="Polar residues" evidence="6">
    <location>
        <begin position="776"/>
        <end position="791"/>
    </location>
</feature>
<keyword evidence="9" id="KW-1185">Reference proteome</keyword>
<feature type="region of interest" description="Disordered" evidence="6">
    <location>
        <begin position="159"/>
        <end position="216"/>
    </location>
</feature>
<dbReference type="GO" id="GO:0031490">
    <property type="term" value="F:chromatin DNA binding"/>
    <property type="evidence" value="ECO:0007669"/>
    <property type="project" value="TreeGrafter"/>
</dbReference>
<evidence type="ECO:0000256" key="4">
    <source>
        <dbReference type="PROSITE-ProRule" id="PRU00267"/>
    </source>
</evidence>
<feature type="compositionally biased region" description="Basic residues" evidence="6">
    <location>
        <begin position="809"/>
        <end position="819"/>
    </location>
</feature>
<evidence type="ECO:0000256" key="2">
    <source>
        <dbReference type="ARBA" id="ARBA00023125"/>
    </source>
</evidence>
<feature type="region of interest" description="Disordered" evidence="6">
    <location>
        <begin position="417"/>
        <end position="443"/>
    </location>
</feature>
<dbReference type="Gene3D" id="1.10.30.10">
    <property type="entry name" value="High mobility group box domain"/>
    <property type="match status" value="1"/>
</dbReference>
<dbReference type="InterPro" id="IPR009071">
    <property type="entry name" value="HMG_box_dom"/>
</dbReference>
<feature type="compositionally biased region" description="Low complexity" evidence="6">
    <location>
        <begin position="238"/>
        <end position="267"/>
    </location>
</feature>
<dbReference type="SUPFAM" id="SSF47095">
    <property type="entry name" value="HMG-box"/>
    <property type="match status" value="1"/>
</dbReference>
<dbReference type="GO" id="GO:0006357">
    <property type="term" value="P:regulation of transcription by RNA polymerase II"/>
    <property type="evidence" value="ECO:0007669"/>
    <property type="project" value="TreeGrafter"/>
</dbReference>
<feature type="compositionally biased region" description="Basic residues" evidence="6">
    <location>
        <begin position="864"/>
        <end position="874"/>
    </location>
</feature>
<dbReference type="RefSeq" id="XP_066911207.1">
    <property type="nucleotide sequence ID" value="XM_067055106.1"/>
</dbReference>
<evidence type="ECO:0000256" key="6">
    <source>
        <dbReference type="SAM" id="MobiDB-lite"/>
    </source>
</evidence>
<feature type="compositionally biased region" description="Low complexity" evidence="6">
    <location>
        <begin position="875"/>
        <end position="888"/>
    </location>
</feature>
<dbReference type="InterPro" id="IPR051365">
    <property type="entry name" value="TOX_HMG-box_domain"/>
</dbReference>
<feature type="DNA-binding region" description="HMG box" evidence="4">
    <location>
        <begin position="695"/>
        <end position="765"/>
    </location>
</feature>
<dbReference type="GO" id="GO:0005634">
    <property type="term" value="C:nucleus"/>
    <property type="evidence" value="ECO:0007669"/>
    <property type="project" value="UniProtKB-SubCell"/>
</dbReference>
<keyword evidence="3 4" id="KW-0539">Nucleus</keyword>
<evidence type="ECO:0000256" key="5">
    <source>
        <dbReference type="SAM" id="Coils"/>
    </source>
</evidence>
<dbReference type="OrthoDB" id="5984873at2759"/>
<feature type="region of interest" description="Disordered" evidence="6">
    <location>
        <begin position="580"/>
        <end position="701"/>
    </location>
</feature>
<evidence type="ECO:0000259" key="7">
    <source>
        <dbReference type="PROSITE" id="PS50118"/>
    </source>
</evidence>
<dbReference type="InterPro" id="IPR036910">
    <property type="entry name" value="HMG_box_dom_sf"/>
</dbReference>
<feature type="region of interest" description="Disordered" evidence="6">
    <location>
        <begin position="517"/>
        <end position="543"/>
    </location>
</feature>
<feature type="region of interest" description="Disordered" evidence="6">
    <location>
        <begin position="737"/>
        <end position="758"/>
    </location>
</feature>
<feature type="region of interest" description="Disordered" evidence="6">
    <location>
        <begin position="238"/>
        <end position="275"/>
    </location>
</feature>
<dbReference type="PROSITE" id="PS50118">
    <property type="entry name" value="HMG_BOX_2"/>
    <property type="match status" value="1"/>
</dbReference>
<accession>A0A7M5UWW1</accession>
<dbReference type="Proteomes" id="UP000594262">
    <property type="component" value="Unplaced"/>
</dbReference>
<evidence type="ECO:0000313" key="9">
    <source>
        <dbReference type="Proteomes" id="UP000594262"/>
    </source>
</evidence>
<evidence type="ECO:0000313" key="8">
    <source>
        <dbReference type="EnsemblMetazoa" id="CLYHEMP005488.1"/>
    </source>
</evidence>
<dbReference type="EnsemblMetazoa" id="CLYHEMT005488.1">
    <property type="protein sequence ID" value="CLYHEMP005488.1"/>
    <property type="gene ID" value="CLYHEMG005488"/>
</dbReference>
<keyword evidence="2 4" id="KW-0238">DNA-binding</keyword>
<name>A0A7M5UWW1_9CNID</name>
<reference evidence="8" key="1">
    <citation type="submission" date="2021-01" db="UniProtKB">
        <authorList>
            <consortium name="EnsemblMetazoa"/>
        </authorList>
    </citation>
    <scope>IDENTIFICATION</scope>
</reference>
<feature type="region of interest" description="Disordered" evidence="6">
    <location>
        <begin position="770"/>
        <end position="1067"/>
    </location>
</feature>
<keyword evidence="5" id="KW-0175">Coiled coil</keyword>
<evidence type="ECO:0000256" key="1">
    <source>
        <dbReference type="ARBA" id="ARBA00004123"/>
    </source>
</evidence>
<organism evidence="8 9">
    <name type="scientific">Clytia hemisphaerica</name>
    <dbReference type="NCBI Taxonomy" id="252671"/>
    <lineage>
        <taxon>Eukaryota</taxon>
        <taxon>Metazoa</taxon>
        <taxon>Cnidaria</taxon>
        <taxon>Hydrozoa</taxon>
        <taxon>Hydroidolina</taxon>
        <taxon>Leptothecata</taxon>
        <taxon>Obeliida</taxon>
        <taxon>Clytiidae</taxon>
        <taxon>Clytia</taxon>
    </lineage>
</organism>
<feature type="coiled-coil region" evidence="5">
    <location>
        <begin position="450"/>
        <end position="486"/>
    </location>
</feature>
<sequence length="1119" mass="124231">MADDLVFPEDDLMGDFDTNLEDLLNIPQLVPVPPLDSMQHNMQRNYANMQHHMNNMGAAPQTNNSSYRPITQLMKQTQELASTLGSPLSSSLNQRMNYNNIVNTSSMLNQQQHHQQHQNMPNNIQNRLIGNNMNYVNHTANQQKSSQYLVVGGQRIPTQPQQALPQHQQSPTQHLSQSSSSPLHAQGSPIFDMTSPSSLQQQHQNSFKAMSPSSNIQQPVQKVITTNNQPKKAIVLTTPQQTQQVHHQPQLAQNIQQPKPKQTTPPQLISTGASNNPLQQNGVIIKTADQKLMFVTEVNGKKVGYVLPNQKQPSSPNPSVTVTVSTLSATQSNLQQQQPVVQTNIQKPVQQAVIQNTQKPIQQAIVQNTQKLAQQTISQNIPKLIPQALSQNVPKAIPQTIVQNTQKSVQQQQSVIQNSQQKEGLAPSLDSIKPSIQKDSKDNTIKPAVEKTLKERLQGLRNNVNNANLRTQLNLNKEKNEKLISQLNNHNALPHVEQRIVQVHTVTQQTNNPVSKIISDFDNTFNNDQSPPPTPPTPTSTLTKDNLAALANNKPAENMSFLGDEEDGQDLDFSESDLTAIQEDSDEPMITSISVPKQNEIEDVSMNNNTNNDDEDSDSLPLSLLKHEEPISIVRENNTEEESSGAKPAKRSKKSDDSVPLSVVAASLKKDARQEAAPKPRKKRAGRKKKDPDEPTKPILAYQLFFREAQQRLKEENPMYKENFGELSRKIGKLWEELDPEKKKVHRQNYQKEKAEYDIKLKEYKEKKALEEAQNEALSPSTSANQNSRDGLSTAPDDDDEDAPLKKTSPSKKGAKKKTPATSRPKLTATTIATSSTLSPPLHNFNEESNDSVIDQAADGTEVKRKRKYIKKTKTSATDSPSPPSTDTEGSESEEDDAISRIKELAAKAKKTLKKIEKQTSKGKGKGKVVKMEVETVSTNIQYDPSPKKVEANAQPETMETDQPKHPEASTPVQEEMSPPRATVETPASTPTAPEVKGMTAKNLKATTKEKVKVKEKASDKVNNNDTNKDYKTDDSSIPPLSSPPPKASFKIPKKAHGENGQVAPQGPRLCVRESCPNPIKVTRERGAQYCSNDCLVLYCREVFDAWVIDRQKEEALKT</sequence>
<dbReference type="Pfam" id="PF00505">
    <property type="entry name" value="HMG_box"/>
    <property type="match status" value="1"/>
</dbReference>
<dbReference type="AlphaFoldDB" id="A0A7M5UWW1"/>
<protein>
    <recommendedName>
        <fullName evidence="7">HMG box domain-containing protein</fullName>
    </recommendedName>
</protein>
<dbReference type="PANTHER" id="PTHR45781:SF1">
    <property type="entry name" value="HMG BOX DOMAIN-CONTAINING PROTEIN"/>
    <property type="match status" value="1"/>
</dbReference>
<feature type="compositionally biased region" description="Polar residues" evidence="6">
    <location>
        <begin position="194"/>
        <end position="216"/>
    </location>
</feature>
<feature type="compositionally biased region" description="Basic and acidic residues" evidence="6">
    <location>
        <begin position="668"/>
        <end position="678"/>
    </location>
</feature>
<feature type="compositionally biased region" description="Basic residues" evidence="6">
    <location>
        <begin position="679"/>
        <end position="689"/>
    </location>
</feature>
<dbReference type="SMART" id="SM00398">
    <property type="entry name" value="HMG"/>
    <property type="match status" value="1"/>
</dbReference>
<dbReference type="PANTHER" id="PTHR45781">
    <property type="entry name" value="AGAP000281-PA"/>
    <property type="match status" value="1"/>
</dbReference>
<proteinExistence type="predicted"/>
<feature type="compositionally biased region" description="Basic and acidic residues" evidence="6">
    <location>
        <begin position="1007"/>
        <end position="1020"/>
    </location>
</feature>
<feature type="compositionally biased region" description="Low complexity" evidence="6">
    <location>
        <begin position="159"/>
        <end position="186"/>
    </location>
</feature>
<feature type="domain" description="HMG box" evidence="7">
    <location>
        <begin position="695"/>
        <end position="765"/>
    </location>
</feature>
<dbReference type="GeneID" id="136798484"/>
<evidence type="ECO:0000256" key="3">
    <source>
        <dbReference type="ARBA" id="ARBA00023242"/>
    </source>
</evidence>
<feature type="compositionally biased region" description="Basic and acidic residues" evidence="6">
    <location>
        <begin position="898"/>
        <end position="907"/>
    </location>
</feature>
<comment type="subcellular location">
    <subcellularLocation>
        <location evidence="1">Nucleus</location>
    </subcellularLocation>
</comment>